<protein>
    <recommendedName>
        <fullName evidence="5">Pentatricopeptide repeat-containing protein</fullName>
    </recommendedName>
</protein>
<keyword evidence="4" id="KW-1185">Reference proteome</keyword>
<reference evidence="3" key="1">
    <citation type="submission" date="2021-01" db="EMBL/GenBank/DDBJ databases">
        <title>Adiantum capillus-veneris genome.</title>
        <authorList>
            <person name="Fang Y."/>
            <person name="Liao Q."/>
        </authorList>
    </citation>
    <scope>NUCLEOTIDE SEQUENCE</scope>
    <source>
        <strain evidence="3">H3</strain>
        <tissue evidence="3">Leaf</tissue>
    </source>
</reference>
<sequence length="569" mass="62917">MYSKCGNFNDAHSVLARVPGRDVVSWGAIISGYTHHGKGLAALQLLQRIYEDGIEPNKNYGVVGCHDQWEGVPTKRSTLLQSMEACSTLACGRNVHYHAVLFELDSDLLISSALVVMYSKHNCVEEAHEAFSILSSRDVVAWGAIIAVYAEHGRGQIAIELIEKMREEDVKPTVPIFLSALKACASLADTKEGRKFHDEVMPITDTVIVRLICLKDSFKKALNPTSDSVSALQLLQDMQDKRIELDKIMVLSLLQASGTIGAIKLGRCLHDLIVRSRLESDIVFGNALVDMHAKCGGIEEAMIVFRRLQCKDIVSWGAVIAEFARQGLFERANACARHMQAVGLKPTKAIFTNILSACCHGGVFEGGYTCLKEMEEDHALEPNIEHYSGMVDLLSRTGQLDKAEDLLQSMPMLPDILGWTSFLTSCKTHGRVGVGRLSFEHVSKSNTAGHVLISHVYGDTDGGEDVEKVKEKRPKASLSEVPEKAWIQVDRTLQEFTFGNVHQLHARGSRSRNSLKELGLDLEMLAKDTGKNLILQSDEKVFHPMRFGPYIYTEGNSIDPIIKKSNFSP</sequence>
<dbReference type="GO" id="GO:0003723">
    <property type="term" value="F:RNA binding"/>
    <property type="evidence" value="ECO:0007669"/>
    <property type="project" value="InterPro"/>
</dbReference>
<dbReference type="PANTHER" id="PTHR47926">
    <property type="entry name" value="PENTATRICOPEPTIDE REPEAT-CONTAINING PROTEIN"/>
    <property type="match status" value="1"/>
</dbReference>
<evidence type="ECO:0000256" key="1">
    <source>
        <dbReference type="ARBA" id="ARBA00022737"/>
    </source>
</evidence>
<dbReference type="EMBL" id="JABFUD020000004">
    <property type="protein sequence ID" value="KAI5081213.1"/>
    <property type="molecule type" value="Genomic_DNA"/>
</dbReference>
<dbReference type="NCBIfam" id="TIGR00756">
    <property type="entry name" value="PPR"/>
    <property type="match status" value="2"/>
</dbReference>
<dbReference type="OrthoDB" id="185373at2759"/>
<dbReference type="InterPro" id="IPR002885">
    <property type="entry name" value="PPR_rpt"/>
</dbReference>
<dbReference type="InterPro" id="IPR011990">
    <property type="entry name" value="TPR-like_helical_dom_sf"/>
</dbReference>
<evidence type="ECO:0000256" key="2">
    <source>
        <dbReference type="PROSITE-ProRule" id="PRU00708"/>
    </source>
</evidence>
<dbReference type="Pfam" id="PF13812">
    <property type="entry name" value="PPR_3"/>
    <property type="match status" value="1"/>
</dbReference>
<dbReference type="GO" id="GO:0048731">
    <property type="term" value="P:system development"/>
    <property type="evidence" value="ECO:0007669"/>
    <property type="project" value="UniProtKB-ARBA"/>
</dbReference>
<evidence type="ECO:0008006" key="5">
    <source>
        <dbReference type="Google" id="ProtNLM"/>
    </source>
</evidence>
<dbReference type="FunFam" id="1.25.40.10:FF:000158">
    <property type="entry name" value="pentatricopeptide repeat-containing protein At2g33680"/>
    <property type="match status" value="1"/>
</dbReference>
<accession>A0A9D4V8T0</accession>
<name>A0A9D4V8T0_ADICA</name>
<dbReference type="PANTHER" id="PTHR47926:SF533">
    <property type="entry name" value="DYW DOMAIN-CONTAINING PROTEIN"/>
    <property type="match status" value="1"/>
</dbReference>
<organism evidence="3 4">
    <name type="scientific">Adiantum capillus-veneris</name>
    <name type="common">Maidenhair fern</name>
    <dbReference type="NCBI Taxonomy" id="13818"/>
    <lineage>
        <taxon>Eukaryota</taxon>
        <taxon>Viridiplantae</taxon>
        <taxon>Streptophyta</taxon>
        <taxon>Embryophyta</taxon>
        <taxon>Tracheophyta</taxon>
        <taxon>Polypodiopsida</taxon>
        <taxon>Polypodiidae</taxon>
        <taxon>Polypodiales</taxon>
        <taxon>Pteridineae</taxon>
        <taxon>Pteridaceae</taxon>
        <taxon>Vittarioideae</taxon>
        <taxon>Adiantum</taxon>
    </lineage>
</organism>
<keyword evidence="1" id="KW-0677">Repeat</keyword>
<dbReference type="Proteomes" id="UP000886520">
    <property type="component" value="Chromosome 4"/>
</dbReference>
<feature type="repeat" description="PPR" evidence="2">
    <location>
        <begin position="312"/>
        <end position="346"/>
    </location>
</feature>
<dbReference type="GO" id="GO:0009451">
    <property type="term" value="P:RNA modification"/>
    <property type="evidence" value="ECO:0007669"/>
    <property type="project" value="InterPro"/>
</dbReference>
<proteinExistence type="predicted"/>
<feature type="repeat" description="PPR" evidence="2">
    <location>
        <begin position="22"/>
        <end position="56"/>
    </location>
</feature>
<dbReference type="AlphaFoldDB" id="A0A9D4V8T0"/>
<gene>
    <name evidence="3" type="ORF">GOP47_0004396</name>
</gene>
<dbReference type="Gene3D" id="1.25.40.10">
    <property type="entry name" value="Tetratricopeptide repeat domain"/>
    <property type="match status" value="4"/>
</dbReference>
<evidence type="ECO:0000313" key="3">
    <source>
        <dbReference type="EMBL" id="KAI5081213.1"/>
    </source>
</evidence>
<evidence type="ECO:0000313" key="4">
    <source>
        <dbReference type="Proteomes" id="UP000886520"/>
    </source>
</evidence>
<comment type="caution">
    <text evidence="3">The sequence shown here is derived from an EMBL/GenBank/DDBJ whole genome shotgun (WGS) entry which is preliminary data.</text>
</comment>
<feature type="repeat" description="PPR" evidence="2">
    <location>
        <begin position="138"/>
        <end position="172"/>
    </location>
</feature>
<dbReference type="InterPro" id="IPR046960">
    <property type="entry name" value="PPR_At4g14850-like_plant"/>
</dbReference>
<dbReference type="Pfam" id="PF01535">
    <property type="entry name" value="PPR"/>
    <property type="match status" value="4"/>
</dbReference>
<dbReference type="PROSITE" id="PS51375">
    <property type="entry name" value="PPR"/>
    <property type="match status" value="3"/>
</dbReference>